<keyword evidence="2" id="KW-1185">Reference proteome</keyword>
<protein>
    <submittedName>
        <fullName evidence="1">Uncharacterized protein</fullName>
    </submittedName>
</protein>
<dbReference type="AlphaFoldDB" id="A0A6A6FYN2"/>
<evidence type="ECO:0000313" key="1">
    <source>
        <dbReference type="EMBL" id="KAF2218577.1"/>
    </source>
</evidence>
<dbReference type="OrthoDB" id="5979581at2759"/>
<proteinExistence type="predicted"/>
<name>A0A6A6FYN2_9PEZI</name>
<reference evidence="2" key="1">
    <citation type="journal article" date="2020" name="Stud. Mycol.">
        <title>101 Dothideomycetes genomes: A test case for predicting lifestyles and emergence of pathogens.</title>
        <authorList>
            <person name="Haridas S."/>
            <person name="Albert R."/>
            <person name="Binder M."/>
            <person name="Bloem J."/>
            <person name="LaButti K."/>
            <person name="Salamov A."/>
            <person name="Andreopoulos B."/>
            <person name="Baker S."/>
            <person name="Barry K."/>
            <person name="Bills G."/>
            <person name="Bluhm B."/>
            <person name="Cannon C."/>
            <person name="Castanera R."/>
            <person name="Culley D."/>
            <person name="Daum C."/>
            <person name="Ezra D."/>
            <person name="Gonzalez J."/>
            <person name="Henrissat B."/>
            <person name="Kuo A."/>
            <person name="Liang C."/>
            <person name="Lipzen A."/>
            <person name="Lutzoni F."/>
            <person name="Magnuson J."/>
            <person name="Mondo S."/>
            <person name="Nolan M."/>
            <person name="Ohm R."/>
            <person name="Pangilinan J."/>
            <person name="Park H.-J."/>
            <person name="Ramirez L."/>
            <person name="Alfaro M."/>
            <person name="Sun H."/>
            <person name="Tritt A."/>
            <person name="Yoshinaga Y."/>
            <person name="Zwiers L.-H."/>
            <person name="Turgeon B."/>
            <person name="Goodwin S."/>
            <person name="Spatafora J."/>
            <person name="Crous P."/>
            <person name="Grigoriev I."/>
        </authorList>
    </citation>
    <scope>NUCLEOTIDE SEQUENCE [LARGE SCALE GENOMIC DNA]</scope>
    <source>
        <strain evidence="2">CECT 20119</strain>
    </source>
</reference>
<dbReference type="EMBL" id="ML992537">
    <property type="protein sequence ID" value="KAF2218577.1"/>
    <property type="molecule type" value="Genomic_DNA"/>
</dbReference>
<accession>A0A6A6FYN2</accession>
<dbReference type="Proteomes" id="UP000799538">
    <property type="component" value="Unassembled WGS sequence"/>
</dbReference>
<organism evidence="1 2">
    <name type="scientific">Elsinoe ampelina</name>
    <dbReference type="NCBI Taxonomy" id="302913"/>
    <lineage>
        <taxon>Eukaryota</taxon>
        <taxon>Fungi</taxon>
        <taxon>Dikarya</taxon>
        <taxon>Ascomycota</taxon>
        <taxon>Pezizomycotina</taxon>
        <taxon>Dothideomycetes</taxon>
        <taxon>Dothideomycetidae</taxon>
        <taxon>Myriangiales</taxon>
        <taxon>Elsinoaceae</taxon>
        <taxon>Elsinoe</taxon>
    </lineage>
</organism>
<gene>
    <name evidence="1" type="ORF">BDZ85DRAFT_81081</name>
</gene>
<evidence type="ECO:0000313" key="2">
    <source>
        <dbReference type="Proteomes" id="UP000799538"/>
    </source>
</evidence>
<sequence>MDKQELLSLWGGDPITREVLTSNPEEHAPSVPRYLVRAALLDIPFQRDYHKFKLVGLAQSHVLCNPASLRPSPLLTSLEPPPPELIFNETGPYSDVWLAAKTIYKLFVGDVGSGETSPRWIYDAGQASSFYGQWQGRLAQLRTGFGEDAVLAEELGERMAERKMASGSIRDFVEALVPALRRILEGMLLAEGSERTSLVDARDEIEALMAVVGTWSLST</sequence>